<keyword evidence="4" id="KW-1185">Reference proteome</keyword>
<dbReference type="OrthoDB" id="9009638at2"/>
<dbReference type="RefSeq" id="WP_151065325.1">
    <property type="nucleotide sequence ID" value="NZ_CABVPL010000008.1"/>
</dbReference>
<dbReference type="Proteomes" id="UP000494222">
    <property type="component" value="Unassembled WGS sequence"/>
</dbReference>
<reference evidence="3 5" key="2">
    <citation type="submission" date="2019-09" db="EMBL/GenBank/DDBJ databases">
        <authorList>
            <person name="Depoorter E."/>
        </authorList>
    </citation>
    <scope>NUCLEOTIDE SEQUENCE [LARGE SCALE GENOMIC DNA]</scope>
    <source>
        <strain evidence="3">LMG 24064</strain>
    </source>
</reference>
<sequence>MKWLTDRFLLLVTALVCLAVSWMVIRLTGKWFPSILLILSVATLLGDNARLRKLLEQNGINPRRRKR</sequence>
<dbReference type="GeneID" id="99788874"/>
<keyword evidence="1" id="KW-1133">Transmembrane helix</keyword>
<feature type="transmembrane region" description="Helical" evidence="1">
    <location>
        <begin position="31"/>
        <end position="49"/>
    </location>
</feature>
<feature type="transmembrane region" description="Helical" evidence="1">
    <location>
        <begin position="7"/>
        <end position="25"/>
    </location>
</feature>
<accession>A0A6H9TLL7</accession>
<keyword evidence="1" id="KW-0472">Membrane</keyword>
<protein>
    <submittedName>
        <fullName evidence="2">Uncharacterized protein</fullName>
    </submittedName>
</protein>
<organism evidence="2 4">
    <name type="scientific">Burkholderia latens</name>
    <dbReference type="NCBI Taxonomy" id="488446"/>
    <lineage>
        <taxon>Bacteria</taxon>
        <taxon>Pseudomonadati</taxon>
        <taxon>Pseudomonadota</taxon>
        <taxon>Betaproteobacteria</taxon>
        <taxon>Burkholderiales</taxon>
        <taxon>Burkholderiaceae</taxon>
        <taxon>Burkholderia</taxon>
        <taxon>Burkholderia cepacia complex</taxon>
    </lineage>
</organism>
<evidence type="ECO:0000313" key="3">
    <source>
        <dbReference type="EMBL" id="VWB36895.1"/>
    </source>
</evidence>
<proteinExistence type="predicted"/>
<evidence type="ECO:0000256" key="1">
    <source>
        <dbReference type="SAM" id="Phobius"/>
    </source>
</evidence>
<dbReference type="EMBL" id="CABVPL010000008">
    <property type="protein sequence ID" value="VWB36895.1"/>
    <property type="molecule type" value="Genomic_DNA"/>
</dbReference>
<dbReference type="EMBL" id="VZOJ01000042">
    <property type="protein sequence ID" value="KAB0640771.1"/>
    <property type="molecule type" value="Genomic_DNA"/>
</dbReference>
<reference evidence="2 4" key="1">
    <citation type="submission" date="2019-09" db="EMBL/GenBank/DDBJ databases">
        <title>Draft genome sequences of 48 bacterial type strains from the CCUG.</title>
        <authorList>
            <person name="Tunovic T."/>
            <person name="Pineiro-Iglesias B."/>
            <person name="Unosson C."/>
            <person name="Inganas E."/>
            <person name="Ohlen M."/>
            <person name="Cardew S."/>
            <person name="Jensie-Markopoulos S."/>
            <person name="Salva-Serra F."/>
            <person name="Jaen-Luchoro D."/>
            <person name="Karlsson R."/>
            <person name="Svensson-Stadler L."/>
            <person name="Chun J."/>
            <person name="Moore E."/>
        </authorList>
    </citation>
    <scope>NUCLEOTIDE SEQUENCE [LARGE SCALE GENOMIC DNA]</scope>
    <source>
        <strain evidence="2 4">CCUG 54555</strain>
    </source>
</reference>
<keyword evidence="1" id="KW-0812">Transmembrane</keyword>
<evidence type="ECO:0000313" key="4">
    <source>
        <dbReference type="Proteomes" id="UP000430232"/>
    </source>
</evidence>
<evidence type="ECO:0000313" key="5">
    <source>
        <dbReference type="Proteomes" id="UP000494222"/>
    </source>
</evidence>
<dbReference type="Proteomes" id="UP000430232">
    <property type="component" value="Unassembled WGS sequence"/>
</dbReference>
<name>A0A6H9TLL7_9BURK</name>
<dbReference type="AlphaFoldDB" id="A0A6H9TLL7"/>
<evidence type="ECO:0000313" key="2">
    <source>
        <dbReference type="EMBL" id="KAB0640771.1"/>
    </source>
</evidence>
<gene>
    <name evidence="3" type="ORF">BLA24064_01609</name>
    <name evidence="2" type="ORF">F7R21_16565</name>
</gene>